<name>A0ACC2FY70_DALPE</name>
<gene>
    <name evidence="1" type="ORF">DPEC_G00236280</name>
</gene>
<comment type="caution">
    <text evidence="1">The sequence shown here is derived from an EMBL/GenBank/DDBJ whole genome shotgun (WGS) entry which is preliminary data.</text>
</comment>
<accession>A0ACC2FY70</accession>
<organism evidence="1 2">
    <name type="scientific">Dallia pectoralis</name>
    <name type="common">Alaska blackfish</name>
    <dbReference type="NCBI Taxonomy" id="75939"/>
    <lineage>
        <taxon>Eukaryota</taxon>
        <taxon>Metazoa</taxon>
        <taxon>Chordata</taxon>
        <taxon>Craniata</taxon>
        <taxon>Vertebrata</taxon>
        <taxon>Euteleostomi</taxon>
        <taxon>Actinopterygii</taxon>
        <taxon>Neopterygii</taxon>
        <taxon>Teleostei</taxon>
        <taxon>Protacanthopterygii</taxon>
        <taxon>Esociformes</taxon>
        <taxon>Umbridae</taxon>
        <taxon>Dallia</taxon>
    </lineage>
</organism>
<evidence type="ECO:0000313" key="2">
    <source>
        <dbReference type="Proteomes" id="UP001157502"/>
    </source>
</evidence>
<sequence>MGRTWGLDMTLVTVEALALDHREAPPLRQQPKLERREASLLRQVGQLLARAPWTTSPAVTTGIPPQTPPAAVAAAETLGGTGSSSPDGSASGVPPTFAVMTICQKLLHILFSLSLLSGVFSLDQELSSVSLWGKMAKFTAECRYWQLRSELPALTELSVCLHLQLKIRTQAWTAFMYLHPDGQRNELGLEGQEGLVHTWLFGVQRTASIHLSVGDWHYICMTWSGTSHPPSLYVNGTNLTNAAFTVDLQPSQLVASLASRGTLTLGVSHSMVQGEMLVKNGTNLIGGVSLFRMWGQAHTPEQVSELNCTEGNVVRWDAVDWLTGSCPPAPDSHLHCAWSKYELKFKISIICSDGTSIDPFKARDLAHEWLRMILPLEKYNLYRVSVLVSNTPHDTFQSGDEKKLEKDKPMTQATFAASHFDCLVHLNVFPKSDVSSVQMQVSQLLNTAPNSENIELSANNKSIQVNAVENFPPATVSPPITPTADLSVATVVKPSDMLFEVSVNVSFTGSCDVPRHCIYEWLEQLGPPEMYILNFKVMGEMYSGQYPSPQSDRGTFDQLSVVNISRYGCLFRVQVTTISSHEETKTNIRKLLEDKYTTGLITIHLNPQDISIKHIVLGKCNRTRHQTRQGLFEWPATMALLTATQPCQGDRNKIARRHCQLGSSTSWELPDLQQCPMVVETILDLGEIEVTPENAIDVVEMIKSMLKDDPDLNCTELDTVLNKLKQIVFIGWITPPLGKAIIDIISDILESKSPLQSVTNEILNITEMVGNKMFLFDQTNYTLVAPGLAITAVNVDPVHFQSLTFGVLFASESLNPEIYLNKYPFRGTVAFISLPSVLKYSFPQHSGAQPRIQFQFYGIPNLFMTETEKILNTFVVSASVTNATGPIKDLEKSVEVTLHHLQSNPLGKEVQCVYWDFNQNDGKGGWNPNGCRLYNTSTDYTTCLCDHLTHFGVLLDISRTPIDKRSEEILTLITYLGCGVSSVFLGVTVLTYTAFEKLRRDYPSKILINLSLALLGLNMVFLVNSWLSSVGSYGLCLAVASFLHYFLLASFTWMGLEAVHMYFALVKVFNVYVPSYILKFCTLGWGIPLVICCLVLVLKRESYGSSLSSGSMEPLVNSEAFCWIQDEVAFYVSVGGYILLVLLFNTAIFVVVLVQIRHMRVNHPVGLRSSLLLQDLKGVSSLTFLLGLTWTLAFFAWGPAKVPLTYVFCILNSLQGFFVFLFHCLMKENVRKQWRIHLCLGRFRLQDYSEWSQTAPVSAKPRPRPPARVPSVRSIKSSSTDSTSASSNSSQRQVSIKRPNLDLVYKKSLALPRVQLYSAPYPQKSTLIPEAANQETWQNRSHPRQWQPIT</sequence>
<reference evidence="1" key="1">
    <citation type="submission" date="2021-05" db="EMBL/GenBank/DDBJ databases">
        <authorList>
            <person name="Pan Q."/>
            <person name="Jouanno E."/>
            <person name="Zahm M."/>
            <person name="Klopp C."/>
            <person name="Cabau C."/>
            <person name="Louis A."/>
            <person name="Berthelot C."/>
            <person name="Parey E."/>
            <person name="Roest Crollius H."/>
            <person name="Montfort J."/>
            <person name="Robinson-Rechavi M."/>
            <person name="Bouchez O."/>
            <person name="Lampietro C."/>
            <person name="Lopez Roques C."/>
            <person name="Donnadieu C."/>
            <person name="Postlethwait J."/>
            <person name="Bobe J."/>
            <person name="Dillon D."/>
            <person name="Chandos A."/>
            <person name="von Hippel F."/>
            <person name="Guiguen Y."/>
        </authorList>
    </citation>
    <scope>NUCLEOTIDE SEQUENCE</scope>
    <source>
        <strain evidence="1">YG-Jan2019</strain>
    </source>
</reference>
<evidence type="ECO:0000313" key="1">
    <source>
        <dbReference type="EMBL" id="KAJ7996359.1"/>
    </source>
</evidence>
<dbReference type="EMBL" id="CM055747">
    <property type="protein sequence ID" value="KAJ7996359.1"/>
    <property type="molecule type" value="Genomic_DNA"/>
</dbReference>
<dbReference type="Proteomes" id="UP001157502">
    <property type="component" value="Chromosome 20"/>
</dbReference>
<protein>
    <submittedName>
        <fullName evidence="1">Uncharacterized protein</fullName>
    </submittedName>
</protein>
<keyword evidence="2" id="KW-1185">Reference proteome</keyword>
<proteinExistence type="predicted"/>